<feature type="compositionally biased region" description="Basic and acidic residues" evidence="1">
    <location>
        <begin position="322"/>
        <end position="333"/>
    </location>
</feature>
<evidence type="ECO:0000256" key="1">
    <source>
        <dbReference type="SAM" id="MobiDB-lite"/>
    </source>
</evidence>
<accession>A0A9W9JV65</accession>
<name>A0A9W9JV65_9EURO</name>
<gene>
    <name evidence="3" type="ORF">N7532_011678</name>
</gene>
<dbReference type="PANTHER" id="PTHR28094">
    <property type="entry name" value="MEIOTICALLY UP-REGULATED GENE 113 PROTEIN"/>
    <property type="match status" value="1"/>
</dbReference>
<evidence type="ECO:0000313" key="3">
    <source>
        <dbReference type="EMBL" id="KAJ5082635.1"/>
    </source>
</evidence>
<proteinExistence type="predicted"/>
<dbReference type="Proteomes" id="UP001149074">
    <property type="component" value="Unassembled WGS sequence"/>
</dbReference>
<comment type="caution">
    <text evidence="3">The sequence shown here is derived from an EMBL/GenBank/DDBJ whole genome shotgun (WGS) entry which is preliminary data.</text>
</comment>
<dbReference type="InterPro" id="IPR018306">
    <property type="entry name" value="Phage_T5_Orf172_DNA-bd"/>
</dbReference>
<protein>
    <recommendedName>
        <fullName evidence="2">Bacteriophage T5 Orf172 DNA-binding domain-containing protein</fullName>
    </recommendedName>
</protein>
<evidence type="ECO:0000313" key="4">
    <source>
        <dbReference type="Proteomes" id="UP001149074"/>
    </source>
</evidence>
<dbReference type="SMART" id="SM00974">
    <property type="entry name" value="T5orf172"/>
    <property type="match status" value="1"/>
</dbReference>
<organism evidence="3 4">
    <name type="scientific">Penicillium argentinense</name>
    <dbReference type="NCBI Taxonomy" id="1131581"/>
    <lineage>
        <taxon>Eukaryota</taxon>
        <taxon>Fungi</taxon>
        <taxon>Dikarya</taxon>
        <taxon>Ascomycota</taxon>
        <taxon>Pezizomycotina</taxon>
        <taxon>Eurotiomycetes</taxon>
        <taxon>Eurotiomycetidae</taxon>
        <taxon>Eurotiales</taxon>
        <taxon>Aspergillaceae</taxon>
        <taxon>Penicillium</taxon>
    </lineage>
</organism>
<dbReference type="OrthoDB" id="4503155at2759"/>
<keyword evidence="4" id="KW-1185">Reference proteome</keyword>
<dbReference type="AlphaFoldDB" id="A0A9W9JV65"/>
<dbReference type="Pfam" id="PF10544">
    <property type="entry name" value="T5orf172"/>
    <property type="match status" value="1"/>
</dbReference>
<feature type="compositionally biased region" description="Basic residues" evidence="1">
    <location>
        <begin position="377"/>
        <end position="386"/>
    </location>
</feature>
<dbReference type="PANTHER" id="PTHR28094:SF1">
    <property type="entry name" value="MEIOTICALLY UP-REGULATED GENE 113 PROTEIN"/>
    <property type="match status" value="1"/>
</dbReference>
<dbReference type="RefSeq" id="XP_056469157.1">
    <property type="nucleotide sequence ID" value="XM_056624169.1"/>
</dbReference>
<reference evidence="3" key="2">
    <citation type="journal article" date="2023" name="IMA Fungus">
        <title>Comparative genomic study of the Penicillium genus elucidates a diverse pangenome and 15 lateral gene transfer events.</title>
        <authorList>
            <person name="Petersen C."/>
            <person name="Sorensen T."/>
            <person name="Nielsen M.R."/>
            <person name="Sondergaard T.E."/>
            <person name="Sorensen J.L."/>
            <person name="Fitzpatrick D.A."/>
            <person name="Frisvad J.C."/>
            <person name="Nielsen K.L."/>
        </authorList>
    </citation>
    <scope>NUCLEOTIDE SEQUENCE</scope>
    <source>
        <strain evidence="3">IBT 30761</strain>
    </source>
</reference>
<feature type="domain" description="Bacteriophage T5 Orf172 DNA-binding" evidence="2">
    <location>
        <begin position="189"/>
        <end position="275"/>
    </location>
</feature>
<dbReference type="GeneID" id="81363148"/>
<dbReference type="EMBL" id="JAPQKI010000011">
    <property type="protein sequence ID" value="KAJ5082635.1"/>
    <property type="molecule type" value="Genomic_DNA"/>
</dbReference>
<reference evidence="3" key="1">
    <citation type="submission" date="2022-11" db="EMBL/GenBank/DDBJ databases">
        <authorList>
            <person name="Petersen C."/>
        </authorList>
    </citation>
    <scope>NUCLEOTIDE SEQUENCE</scope>
    <source>
        <strain evidence="3">IBT 30761</strain>
    </source>
</reference>
<evidence type="ECO:0000259" key="2">
    <source>
        <dbReference type="SMART" id="SM00974"/>
    </source>
</evidence>
<dbReference type="InterPro" id="IPR053006">
    <property type="entry name" value="Meiosis_regulatory"/>
</dbReference>
<sequence>MSAPAVMFCSFSQLHNWTHSESRIAQCVYIKPGNSSCKRHISRQNRDFAKSLLVTVSKSATPSFEVFGELAKFVICSSHAKYAVEAKEQWYKEHNSGKGCISVQVDACHPGENDVSLNGIIDISSYIELPDSYSAENASLPAQPPPATRTFPTPDRSEEEIAKTVTQKVEQPLGTLDKVYGHVYICSSPSFPGLFKVGYTQPDPKQQRFKDHKVCYPDMEEVKTAFIYNAHRVEKLIHAEFSHVRCDLVCQGKHSSHKEWFQIDKETLLASLEKWTEFVKTHPYNSQGNLKRNVTLPEPASAIYLRCPRCRSSPCSTPPRKAGSDEKKRRESSKLGSPSPPARNFRVSASTCMSSEKTEPKTETDSDDEPVSFLASKVRRSLKMHD</sequence>
<feature type="region of interest" description="Disordered" evidence="1">
    <location>
        <begin position="312"/>
        <end position="386"/>
    </location>
</feature>